<feature type="transmembrane region" description="Helical" evidence="5">
    <location>
        <begin position="545"/>
        <end position="564"/>
    </location>
</feature>
<comment type="caution">
    <text evidence="6">The sequence shown here is derived from an EMBL/GenBank/DDBJ whole genome shotgun (WGS) entry which is preliminary data.</text>
</comment>
<accession>A0A1B9F2X2</accession>
<dbReference type="PANTHER" id="PTHR43701:SF2">
    <property type="entry name" value="MEMBRANE TRANSPORTER PROTEIN YJNA-RELATED"/>
    <property type="match status" value="1"/>
</dbReference>
<keyword evidence="2 5" id="KW-0812">Transmembrane</keyword>
<keyword evidence="7" id="KW-1185">Reference proteome</keyword>
<evidence type="ECO:0000256" key="4">
    <source>
        <dbReference type="ARBA" id="ARBA00023136"/>
    </source>
</evidence>
<dbReference type="PANTHER" id="PTHR43701">
    <property type="entry name" value="MEMBRANE TRANSPORTER PROTEIN MJ0441-RELATED"/>
    <property type="match status" value="1"/>
</dbReference>
<proteinExistence type="inferred from homology"/>
<gene>
    <name evidence="6" type="ORF">DBT_2365</name>
</gene>
<name>A0A1B9F2X2_9BACT</name>
<feature type="transmembrane region" description="Helical" evidence="5">
    <location>
        <begin position="513"/>
        <end position="533"/>
    </location>
</feature>
<keyword evidence="3 5" id="KW-1133">Transmembrane helix</keyword>
<feature type="transmembrane region" description="Helical" evidence="5">
    <location>
        <begin position="310"/>
        <end position="328"/>
    </location>
</feature>
<protein>
    <recommendedName>
        <fullName evidence="5">Probable membrane transporter protein</fullName>
    </recommendedName>
</protein>
<organism evidence="6 7">
    <name type="scientific">Dissulfuribacter thermophilus</name>
    <dbReference type="NCBI Taxonomy" id="1156395"/>
    <lineage>
        <taxon>Bacteria</taxon>
        <taxon>Pseudomonadati</taxon>
        <taxon>Thermodesulfobacteriota</taxon>
        <taxon>Dissulfuribacteria</taxon>
        <taxon>Dissulfuribacterales</taxon>
        <taxon>Dissulfuribacteraceae</taxon>
        <taxon>Dissulfuribacter</taxon>
    </lineage>
</organism>
<dbReference type="RefSeq" id="WP_067620655.1">
    <property type="nucleotide sequence ID" value="NZ_MAGO01000016.1"/>
</dbReference>
<dbReference type="AlphaFoldDB" id="A0A1B9F2X2"/>
<dbReference type="Proteomes" id="UP000093080">
    <property type="component" value="Unassembled WGS sequence"/>
</dbReference>
<feature type="transmembrane region" description="Helical" evidence="5">
    <location>
        <begin position="482"/>
        <end position="507"/>
    </location>
</feature>
<dbReference type="OrthoDB" id="9793791at2"/>
<dbReference type="InterPro" id="IPR002781">
    <property type="entry name" value="TM_pro_TauE-like"/>
</dbReference>
<evidence type="ECO:0000313" key="6">
    <source>
        <dbReference type="EMBL" id="OCC14223.1"/>
    </source>
</evidence>
<evidence type="ECO:0000256" key="5">
    <source>
        <dbReference type="RuleBase" id="RU363041"/>
    </source>
</evidence>
<dbReference type="InterPro" id="IPR051598">
    <property type="entry name" value="TSUP/Inactive_protease-like"/>
</dbReference>
<keyword evidence="4 5" id="KW-0472">Membrane</keyword>
<sequence>MKNEYKFNSKVSIFLASLFVGIIFFASNCFSAPTAYLDAKEYGAGQQVTIKGKIDPGQDLYLVLCTDKLFRPLDAPGDKEREKLTKLFDDTAIPPIYYLITNTPDYFATPKGVPKGQKKGLFAFPPFKYTVRVNKIKKWDEIPSHVKGFLGPINSKEQWDFLRFTHEKKFGINTITKERPVGGGNSRMVLTDYTVQKEAWNKGVSIKLDKETGDFTVVITPYKNIAPGTKMAIWVNGEKSATYIVKPAGFFFKTANTYMNPLVVLLGAFLIGVLFVIMGAAGGLFTAAFQITVLGTKGPIGINAANTVKPTNLFLTLCSPITGLISYFKDRRFAWPVAIFFAIGILIGAFFLGPTFSAKYLPMKAYKFYLGIICLLIGIKLFHESLPSTIEKKKALKAIVQKFNQAVKEAKKTGKAAELGKVEFDKFNIIKFDMRFWGETFVARPLAMLIGGILMGMIAASFGVGGGFMFMPFMTSIMGYPMYLAVPIALAGTFATSVGGITKYILLGYSPDWLMAVCIAAGAIGGGMVGPKIQKRLPEIFLKRLLALALIIVFMKYTQLLWFMR</sequence>
<feature type="transmembrane region" description="Helical" evidence="5">
    <location>
        <begin position="262"/>
        <end position="289"/>
    </location>
</feature>
<evidence type="ECO:0000256" key="2">
    <source>
        <dbReference type="ARBA" id="ARBA00022692"/>
    </source>
</evidence>
<evidence type="ECO:0000256" key="3">
    <source>
        <dbReference type="ARBA" id="ARBA00022989"/>
    </source>
</evidence>
<comment type="subcellular location">
    <subcellularLocation>
        <location evidence="5">Cell membrane</location>
        <topology evidence="5">Multi-pass membrane protein</topology>
    </subcellularLocation>
    <subcellularLocation>
        <location evidence="1">Membrane</location>
        <topology evidence="1">Multi-pass membrane protein</topology>
    </subcellularLocation>
</comment>
<dbReference type="STRING" id="1156395.DBT_2365"/>
<reference evidence="6 7" key="1">
    <citation type="submission" date="2016-06" db="EMBL/GenBank/DDBJ databases">
        <title>Respiratory ammonification of nitrate coupled to the oxidation of elemental sulfur in deep-sea autotrophic thermophilic bacteria.</title>
        <authorList>
            <person name="Slobodkina G.B."/>
            <person name="Mardanov A.V."/>
            <person name="Ravin N.V."/>
            <person name="Frolova A.A."/>
            <person name="Viryasiv M.B."/>
            <person name="Chernyh N.A."/>
            <person name="Bonch-Osmolovskaya E.A."/>
            <person name="Slobodkin A.I."/>
        </authorList>
    </citation>
    <scope>NUCLEOTIDE SEQUENCE [LARGE SCALE GENOMIC DNA]</scope>
    <source>
        <strain evidence="6 7">S69</strain>
    </source>
</reference>
<comment type="similarity">
    <text evidence="5">Belongs to the 4-toluene sulfonate uptake permease (TSUP) (TC 2.A.102) family.</text>
</comment>
<feature type="transmembrane region" description="Helical" evidence="5">
    <location>
        <begin position="334"/>
        <end position="353"/>
    </location>
</feature>
<feature type="transmembrane region" description="Helical" evidence="5">
    <location>
        <begin position="365"/>
        <end position="383"/>
    </location>
</feature>
<dbReference type="EMBL" id="MAGO01000016">
    <property type="protein sequence ID" value="OCC14223.1"/>
    <property type="molecule type" value="Genomic_DNA"/>
</dbReference>
<dbReference type="GO" id="GO:0005886">
    <property type="term" value="C:plasma membrane"/>
    <property type="evidence" value="ECO:0007669"/>
    <property type="project" value="UniProtKB-SubCell"/>
</dbReference>
<evidence type="ECO:0000256" key="1">
    <source>
        <dbReference type="ARBA" id="ARBA00004141"/>
    </source>
</evidence>
<evidence type="ECO:0000313" key="7">
    <source>
        <dbReference type="Proteomes" id="UP000093080"/>
    </source>
</evidence>
<feature type="transmembrane region" description="Helical" evidence="5">
    <location>
        <begin position="446"/>
        <end position="470"/>
    </location>
</feature>
<keyword evidence="5" id="KW-1003">Cell membrane</keyword>
<dbReference type="Pfam" id="PF01925">
    <property type="entry name" value="TauE"/>
    <property type="match status" value="1"/>
</dbReference>